<accession>A0A3G9GPS4</accession>
<evidence type="ECO:0000313" key="2">
    <source>
        <dbReference type="EMBL" id="CDB46185.1"/>
    </source>
</evidence>
<comment type="caution">
    <text evidence="2">The sequence shown here is derived from an EMBL/GenBank/DDBJ whole genome shotgun (WGS) entry which is preliminary data.</text>
</comment>
<keyword evidence="5" id="KW-1185">Reference proteome</keyword>
<dbReference type="GeneID" id="49405812"/>
<accession>R6IA67</accession>
<organism evidence="2">
    <name type="scientific">Phascolarctobacterium faecium</name>
    <dbReference type="NCBI Taxonomy" id="33025"/>
    <lineage>
        <taxon>Bacteria</taxon>
        <taxon>Bacillati</taxon>
        <taxon>Bacillota</taxon>
        <taxon>Negativicutes</taxon>
        <taxon>Acidaminococcales</taxon>
        <taxon>Acidaminococcaceae</taxon>
        <taxon>Phascolarctobacterium</taxon>
    </lineage>
</organism>
<dbReference type="RefSeq" id="WP_021718142.1">
    <property type="nucleotide sequence ID" value="NZ_AP019004.1"/>
</dbReference>
<protein>
    <submittedName>
        <fullName evidence="3">DUF190 domain-containing protein</fullName>
    </submittedName>
</protein>
<dbReference type="OrthoDB" id="9795599at2"/>
<sequence length="128" mass="14439">MTAEFKKCWMLKIYTGEDVIVGNDPLYRTILEEARRLKIAGATVIKGIEGYATEVRGIDRRPVSLFTGVSNLPVLVTIVDQKENLEKLIPFLEKKATHALVLFEESTALVTDYMRQVIAKRQADGLEK</sequence>
<dbReference type="SUPFAM" id="SSF54913">
    <property type="entry name" value="GlnB-like"/>
    <property type="match status" value="1"/>
</dbReference>
<dbReference type="EMBL" id="WNBW01000002">
    <property type="protein sequence ID" value="MTU03657.1"/>
    <property type="molecule type" value="Genomic_DNA"/>
</dbReference>
<evidence type="ECO:0000313" key="6">
    <source>
        <dbReference type="Proteomes" id="UP000484547"/>
    </source>
</evidence>
<comment type="similarity">
    <text evidence="1">Belongs to the UPF0166 family.</text>
</comment>
<gene>
    <name evidence="2" type="ORF">BN533_01242</name>
    <name evidence="3" type="ORF">GMD11_04840</name>
    <name evidence="4" type="ORF">GMD18_04485</name>
</gene>
<name>A0A3G9GPS4_9FIRM</name>
<dbReference type="Proteomes" id="UP000443070">
    <property type="component" value="Unassembled WGS sequence"/>
</dbReference>
<dbReference type="InterPro" id="IPR003793">
    <property type="entry name" value="UPF0166"/>
</dbReference>
<reference evidence="5 6" key="2">
    <citation type="journal article" date="2019" name="Nat. Med.">
        <title>A library of human gut bacterial isolates paired with longitudinal multiomics data enables mechanistic microbiome research.</title>
        <authorList>
            <person name="Poyet M."/>
            <person name="Groussin M."/>
            <person name="Gibbons S.M."/>
            <person name="Avila-Pacheco J."/>
            <person name="Jiang X."/>
            <person name="Kearney S.M."/>
            <person name="Perrotta A.R."/>
            <person name="Berdy B."/>
            <person name="Zhao S."/>
            <person name="Lieberman T.D."/>
            <person name="Swanson P.K."/>
            <person name="Smith M."/>
            <person name="Roesemann S."/>
            <person name="Alexander J.E."/>
            <person name="Rich S.A."/>
            <person name="Livny J."/>
            <person name="Vlamakis H."/>
            <person name="Clish C."/>
            <person name="Bullock K."/>
            <person name="Deik A."/>
            <person name="Scott J."/>
            <person name="Pierce K.A."/>
            <person name="Xavier R.J."/>
            <person name="Alm E.J."/>
        </authorList>
    </citation>
    <scope>NUCLEOTIDE SEQUENCE [LARGE SCALE GENOMIC DNA]</scope>
    <source>
        <strain evidence="3 6">BIOML-A13</strain>
        <strain evidence="4 5">BIOML-A3</strain>
    </source>
</reference>
<dbReference type="EMBL" id="WNBM01000002">
    <property type="protein sequence ID" value="MTT75595.1"/>
    <property type="molecule type" value="Genomic_DNA"/>
</dbReference>
<dbReference type="PANTHER" id="PTHR35983">
    <property type="entry name" value="UPF0166 PROTEIN TM_0021"/>
    <property type="match status" value="1"/>
</dbReference>
<dbReference type="Pfam" id="PF02641">
    <property type="entry name" value="DUF190"/>
    <property type="match status" value="1"/>
</dbReference>
<dbReference type="Gene3D" id="3.30.70.120">
    <property type="match status" value="1"/>
</dbReference>
<evidence type="ECO:0000256" key="1">
    <source>
        <dbReference type="ARBA" id="ARBA00010554"/>
    </source>
</evidence>
<dbReference type="PANTHER" id="PTHR35983:SF1">
    <property type="entry name" value="UPF0166 PROTEIN TM_0021"/>
    <property type="match status" value="1"/>
</dbReference>
<reference evidence="2" key="1">
    <citation type="submission" date="2012-11" db="EMBL/GenBank/DDBJ databases">
        <title>Dependencies among metagenomic species, viruses, plasmids and units of genetic variation.</title>
        <authorList>
            <person name="Nielsen H.B."/>
            <person name="Almeida M."/>
            <person name="Juncker A.S."/>
            <person name="Rasmussen S."/>
            <person name="Li J."/>
            <person name="Sunagawa S."/>
            <person name="Plichta D."/>
            <person name="Gautier L."/>
            <person name="Le Chatelier E."/>
            <person name="Peletier E."/>
            <person name="Bonde I."/>
            <person name="Nielsen T."/>
            <person name="Manichanh C."/>
            <person name="Arumugam M."/>
            <person name="Batto J."/>
            <person name="Santos M.B.Q.D."/>
            <person name="Blom N."/>
            <person name="Borruel N."/>
            <person name="Burgdorf K.S."/>
            <person name="Boumezbeur F."/>
            <person name="Casellas F."/>
            <person name="Dore J."/>
            <person name="Guarner F."/>
            <person name="Hansen T."/>
            <person name="Hildebrand F."/>
            <person name="Kaas R.S."/>
            <person name="Kennedy S."/>
            <person name="Kristiansen K."/>
            <person name="Kultima J.R."/>
            <person name="Leonard P."/>
            <person name="Levenez F."/>
            <person name="Lund O."/>
            <person name="Moumen B."/>
            <person name="Le Paslier D."/>
            <person name="Pons N."/>
            <person name="Pedersen O."/>
            <person name="Prifti E."/>
            <person name="Qin J."/>
            <person name="Raes J."/>
            <person name="Tap J."/>
            <person name="Tims S."/>
            <person name="Ussery D.W."/>
            <person name="Yamada T."/>
            <person name="MetaHit consortium"/>
            <person name="Renault P."/>
            <person name="Sicheritz-Ponten T."/>
            <person name="Bork P."/>
            <person name="Wang J."/>
            <person name="Brunak S."/>
            <person name="Ehrlich S.D."/>
        </authorList>
    </citation>
    <scope>NUCLEOTIDE SEQUENCE [LARGE SCALE GENOMIC DNA]</scope>
</reference>
<dbReference type="InterPro" id="IPR011322">
    <property type="entry name" value="N-reg_PII-like_a/b"/>
</dbReference>
<dbReference type="AlphaFoldDB" id="A0A3G9GPS4"/>
<dbReference type="InterPro" id="IPR015867">
    <property type="entry name" value="N-reg_PII/ATP_PRibTrfase_C"/>
</dbReference>
<evidence type="ECO:0000313" key="4">
    <source>
        <dbReference type="EMBL" id="MTU03657.1"/>
    </source>
</evidence>
<proteinExistence type="inferred from homology"/>
<dbReference type="Proteomes" id="UP000484547">
    <property type="component" value="Unassembled WGS sequence"/>
</dbReference>
<evidence type="ECO:0000313" key="5">
    <source>
        <dbReference type="Proteomes" id="UP000443070"/>
    </source>
</evidence>
<evidence type="ECO:0000313" key="3">
    <source>
        <dbReference type="EMBL" id="MTT75595.1"/>
    </source>
</evidence>
<dbReference type="EMBL" id="CBDS010000076">
    <property type="protein sequence ID" value="CDB46185.1"/>
    <property type="molecule type" value="Genomic_DNA"/>
</dbReference>